<dbReference type="Pfam" id="PF14691">
    <property type="entry name" value="Fer4_20"/>
    <property type="match status" value="1"/>
</dbReference>
<keyword evidence="8" id="KW-1185">Reference proteome</keyword>
<evidence type="ECO:0000259" key="4">
    <source>
        <dbReference type="Pfam" id="PF02754"/>
    </source>
</evidence>
<accession>A0A938XRN3</accession>
<evidence type="ECO:0000313" key="8">
    <source>
        <dbReference type="Proteomes" id="UP000774000"/>
    </source>
</evidence>
<gene>
    <name evidence="7" type="ORF">JOC47_001254</name>
</gene>
<dbReference type="Gene3D" id="3.50.50.60">
    <property type="entry name" value="FAD/NAD(P)-binding domain"/>
    <property type="match status" value="2"/>
</dbReference>
<keyword evidence="3" id="KW-0411">Iron-sulfur</keyword>
<evidence type="ECO:0000256" key="1">
    <source>
        <dbReference type="ARBA" id="ARBA00022723"/>
    </source>
</evidence>
<keyword evidence="2" id="KW-0408">Iron</keyword>
<evidence type="ECO:0000259" key="6">
    <source>
        <dbReference type="Pfam" id="PF14691"/>
    </source>
</evidence>
<evidence type="ECO:0000313" key="7">
    <source>
        <dbReference type="EMBL" id="MBM7556411.1"/>
    </source>
</evidence>
<dbReference type="Pfam" id="PF07992">
    <property type="entry name" value="Pyr_redox_2"/>
    <property type="match status" value="1"/>
</dbReference>
<dbReference type="InterPro" id="IPR004017">
    <property type="entry name" value="Cys_rich_dom"/>
</dbReference>
<dbReference type="GO" id="GO:0016491">
    <property type="term" value="F:oxidoreductase activity"/>
    <property type="evidence" value="ECO:0007669"/>
    <property type="project" value="InterPro"/>
</dbReference>
<dbReference type="InterPro" id="IPR028261">
    <property type="entry name" value="DPD_II"/>
</dbReference>
<evidence type="ECO:0000259" key="5">
    <source>
        <dbReference type="Pfam" id="PF07992"/>
    </source>
</evidence>
<dbReference type="AlphaFoldDB" id="A0A938XRN3"/>
<dbReference type="PRINTS" id="PR00419">
    <property type="entry name" value="ADXRDTASE"/>
</dbReference>
<dbReference type="SUPFAM" id="SSF51971">
    <property type="entry name" value="Nucleotide-binding domain"/>
    <property type="match status" value="1"/>
</dbReference>
<dbReference type="GO" id="GO:0051536">
    <property type="term" value="F:iron-sulfur cluster binding"/>
    <property type="evidence" value="ECO:0007669"/>
    <property type="project" value="UniProtKB-KW"/>
</dbReference>
<dbReference type="EMBL" id="JAFBDQ010000005">
    <property type="protein sequence ID" value="MBM7556411.1"/>
    <property type="molecule type" value="Genomic_DNA"/>
</dbReference>
<comment type="caution">
    <text evidence="7">The sequence shown here is derived from an EMBL/GenBank/DDBJ whole genome shotgun (WGS) entry which is preliminary data.</text>
</comment>
<feature type="domain" description="Dihydroprymidine dehydrogenase" evidence="6">
    <location>
        <begin position="17"/>
        <end position="97"/>
    </location>
</feature>
<protein>
    <submittedName>
        <fullName evidence="7">NADPH-dependent glutamate synthase beta subunit-like oxidoreductase</fullName>
    </submittedName>
</protein>
<dbReference type="Proteomes" id="UP000774000">
    <property type="component" value="Unassembled WGS sequence"/>
</dbReference>
<dbReference type="Pfam" id="PF13534">
    <property type="entry name" value="Fer4_17"/>
    <property type="match status" value="1"/>
</dbReference>
<reference evidence="7" key="1">
    <citation type="submission" date="2021-01" db="EMBL/GenBank/DDBJ databases">
        <title>Genomic Encyclopedia of Type Strains, Phase IV (KMG-IV): sequencing the most valuable type-strain genomes for metagenomic binning, comparative biology and taxonomic classification.</title>
        <authorList>
            <person name="Goeker M."/>
        </authorList>
    </citation>
    <scope>NUCLEOTIDE SEQUENCE</scope>
    <source>
        <strain evidence="7">DSM 23230</strain>
    </source>
</reference>
<dbReference type="GO" id="GO:0046872">
    <property type="term" value="F:metal ion binding"/>
    <property type="evidence" value="ECO:0007669"/>
    <property type="project" value="UniProtKB-KW"/>
</dbReference>
<name>A0A938XRN3_9FIRM</name>
<evidence type="ECO:0000256" key="3">
    <source>
        <dbReference type="ARBA" id="ARBA00023014"/>
    </source>
</evidence>
<keyword evidence="1" id="KW-0479">Metal-binding</keyword>
<dbReference type="SUPFAM" id="SSF46548">
    <property type="entry name" value="alpha-helical ferredoxin"/>
    <property type="match status" value="2"/>
</dbReference>
<feature type="domain" description="Cysteine-rich" evidence="4">
    <location>
        <begin position="714"/>
        <end position="792"/>
    </location>
</feature>
<dbReference type="InterPro" id="IPR023753">
    <property type="entry name" value="FAD/NAD-binding_dom"/>
</dbReference>
<organism evidence="7 8">
    <name type="scientific">Halanaerobacter jeridensis</name>
    <dbReference type="NCBI Taxonomy" id="706427"/>
    <lineage>
        <taxon>Bacteria</taxon>
        <taxon>Bacillati</taxon>
        <taxon>Bacillota</taxon>
        <taxon>Clostridia</taxon>
        <taxon>Halanaerobiales</taxon>
        <taxon>Halobacteroidaceae</taxon>
        <taxon>Halanaerobacter</taxon>
    </lineage>
</organism>
<evidence type="ECO:0000256" key="2">
    <source>
        <dbReference type="ARBA" id="ARBA00023004"/>
    </source>
</evidence>
<dbReference type="Gene3D" id="1.10.1060.10">
    <property type="entry name" value="Alpha-helical ferredoxin"/>
    <property type="match status" value="2"/>
</dbReference>
<dbReference type="PROSITE" id="PS00198">
    <property type="entry name" value="4FE4S_FER_1"/>
    <property type="match status" value="1"/>
</dbReference>
<proteinExistence type="predicted"/>
<dbReference type="InterPro" id="IPR017900">
    <property type="entry name" value="4Fe4S_Fe_S_CS"/>
</dbReference>
<dbReference type="Pfam" id="PF02754">
    <property type="entry name" value="CCG"/>
    <property type="match status" value="2"/>
</dbReference>
<dbReference type="PANTHER" id="PTHR42783">
    <property type="entry name" value="GLUTAMATE SYNTHASE [NADPH] SMALL CHAIN"/>
    <property type="match status" value="1"/>
</dbReference>
<dbReference type="PANTHER" id="PTHR42783:SF3">
    <property type="entry name" value="GLUTAMATE SYNTHASE [NADPH] SMALL CHAIN-RELATED"/>
    <property type="match status" value="1"/>
</dbReference>
<feature type="domain" description="FAD/NAD(P)-binding" evidence="5">
    <location>
        <begin position="114"/>
        <end position="410"/>
    </location>
</feature>
<dbReference type="RefSeq" id="WP_204701189.1">
    <property type="nucleotide sequence ID" value="NZ_JAFBDQ010000005.1"/>
</dbReference>
<dbReference type="InterPro" id="IPR036188">
    <property type="entry name" value="FAD/NAD-bd_sf"/>
</dbReference>
<sequence>MLSEQLVDKMNEVVEDCMGDAPAACVATCPLHIDAKGYIDLIKDGKPKEALELIRETTPFPGILGRVCAHPCEEKCKRNDVEEALSIKNLKRYAAKFDDPSDWDLSTEPDTGKEIAIIGSGPAGATAAYDLVKEGHDVTIYEKLPVVGGMLRVGIPAYRLPHDVIDEEYSILEKLGVEIKLNTEIGEDIPFEKLENDYDAVFVAHGAHESVMLPIDGSDLEGVKPGVDILRKAGLENYDEIDIGEDVVVVGGGNVAMDVARTVLRVGAENVDIACLEDREDMPAHEWEVVDAEEEGVEVHNGWGPLKIEGEDAVEKMTFKKCTKVFDEGGDFNPEYDVCELKELDCDTVIFAIGQSAQSEFLEDHSGVELNKGGKVDSDDLTLQTDKEHVFSGGDVAGRPLLAVEAMAHGRKAATSIDRYLNNEDMTVDREHEGSYETWLDKDVDEPRKERVDMEMMPVEERLDNFDEVELGFNEEDALEEADRCLQCECKDCVGECEFLDEYCEHPKELMEKLLEDPSDVDNLAMSYFCNLCDTCTVYCPNDFELADIFLEIREELVDEGEGPLKGHNPVTKFHQPLGFSSLFTTKLGDKQAGETKRVFFPGCSLSSYAPEVVAKTYDYLQQNLPGTGFILKCCGAPTHMVGQHEKFDERFDSLIQDVRDLGATEIITACPDCTHNIMDNAPDDIEVTTLYEVLDEIGVPEDRKGVANGKTISIHDSCQTRDFTEVHDSVRHIAEELGLEVDEFEHSREDTRCCGFGGMVLLANEDLSTDVMARRANQTDKDVVTYCAACRESMTMVDKSSYHLLEFLFSDDWKEGAHGLDNPLKQWYKRWKTKREAKKVSK</sequence>
<dbReference type="InterPro" id="IPR009051">
    <property type="entry name" value="Helical_ferredxn"/>
</dbReference>
<feature type="domain" description="Cysteine-rich" evidence="4">
    <location>
        <begin position="599"/>
        <end position="678"/>
    </location>
</feature>